<accession>A0A7I4YBU9</accession>
<keyword evidence="2" id="KW-0472">Membrane</keyword>
<evidence type="ECO:0000313" key="5">
    <source>
        <dbReference type="Proteomes" id="UP000025227"/>
    </source>
</evidence>
<dbReference type="InterPro" id="IPR026928">
    <property type="entry name" value="FAX/IsoI-like"/>
</dbReference>
<dbReference type="Gene3D" id="3.40.30.10">
    <property type="entry name" value="Glutaredoxin"/>
    <property type="match status" value="1"/>
</dbReference>
<protein>
    <submittedName>
        <fullName evidence="6">GST_C_6 domain-containing protein</fullName>
    </submittedName>
</protein>
<keyword evidence="5" id="KW-1185">Reference proteome</keyword>
<dbReference type="SFLD" id="SFLDG01200">
    <property type="entry name" value="SUF1.1"/>
    <property type="match status" value="1"/>
</dbReference>
<dbReference type="SUPFAM" id="SSF52833">
    <property type="entry name" value="Thioredoxin-like"/>
    <property type="match status" value="1"/>
</dbReference>
<dbReference type="OMA" id="FHILMRY"/>
<feature type="domain" description="Metaxin glutathione S-transferase" evidence="3">
    <location>
        <begin position="251"/>
        <end position="313"/>
    </location>
</feature>
<organism evidence="5 6">
    <name type="scientific">Haemonchus contortus</name>
    <name type="common">Barber pole worm</name>
    <dbReference type="NCBI Taxonomy" id="6289"/>
    <lineage>
        <taxon>Eukaryota</taxon>
        <taxon>Metazoa</taxon>
        <taxon>Ecdysozoa</taxon>
        <taxon>Nematoda</taxon>
        <taxon>Chromadorea</taxon>
        <taxon>Rhabditida</taxon>
        <taxon>Rhabditina</taxon>
        <taxon>Rhabditomorpha</taxon>
        <taxon>Strongyloidea</taxon>
        <taxon>Trichostrongylidae</taxon>
        <taxon>Haemonchus</taxon>
    </lineage>
</organism>
<dbReference type="WBParaSite" id="HCON_00074865-00001">
    <property type="protein sequence ID" value="HCON_00074865-00001"/>
    <property type="gene ID" value="HCON_00074865"/>
</dbReference>
<dbReference type="InterPro" id="IPR036249">
    <property type="entry name" value="Thioredoxin-like_sf"/>
</dbReference>
<dbReference type="SUPFAM" id="SSF47616">
    <property type="entry name" value="GST C-terminal domain-like"/>
    <property type="match status" value="1"/>
</dbReference>
<dbReference type="PANTHER" id="PTHR12289:SF32">
    <property type="entry name" value="GST_C_6 DOMAIN-CONTAINING PROTEIN"/>
    <property type="match status" value="1"/>
</dbReference>
<dbReference type="SFLD" id="SFLDG01180">
    <property type="entry name" value="SUF1"/>
    <property type="match status" value="1"/>
</dbReference>
<keyword evidence="2" id="KW-0812">Transmembrane</keyword>
<proteinExistence type="inferred from homology"/>
<dbReference type="Pfam" id="PF17172">
    <property type="entry name" value="GST_N_4"/>
    <property type="match status" value="1"/>
</dbReference>
<feature type="transmembrane region" description="Helical" evidence="2">
    <location>
        <begin position="50"/>
        <end position="67"/>
    </location>
</feature>
<dbReference type="Pfam" id="PF17171">
    <property type="entry name" value="GST_C_6"/>
    <property type="match status" value="1"/>
</dbReference>
<dbReference type="Gene3D" id="1.20.1050.10">
    <property type="match status" value="1"/>
</dbReference>
<dbReference type="SFLD" id="SFLDS00019">
    <property type="entry name" value="Glutathione_Transferase_(cytos"/>
    <property type="match status" value="1"/>
</dbReference>
<name>A0A7I4YBU9_HAECO</name>
<dbReference type="AlphaFoldDB" id="A0A7I4YBU9"/>
<evidence type="ECO:0000259" key="4">
    <source>
        <dbReference type="Pfam" id="PF17172"/>
    </source>
</evidence>
<evidence type="ECO:0000313" key="6">
    <source>
        <dbReference type="WBParaSite" id="HCON_00074865-00001"/>
    </source>
</evidence>
<dbReference type="PANTHER" id="PTHR12289">
    <property type="entry name" value="METAXIN RELATED"/>
    <property type="match status" value="1"/>
</dbReference>
<dbReference type="InterPro" id="IPR012336">
    <property type="entry name" value="Thioredoxin-like_fold"/>
</dbReference>
<keyword evidence="2" id="KW-1133">Transmembrane helix</keyword>
<comment type="similarity">
    <text evidence="1">Belongs to the FAX family.</text>
</comment>
<dbReference type="Proteomes" id="UP000025227">
    <property type="component" value="Unplaced"/>
</dbReference>
<sequence length="325" mass="37370">PRRICIISVYCVKRRGNGKRHSKLPSSSSRSVALVEPRRSVTAMVDWTDIALWLAIGCFTIYFFLFFRKKNKKAMEIRKHGWEPDTVYLYQFPRARTTPQASPQCLKVETFLKVNNIPYEVCPIPPARSQYGLLPFIGLNGEHIADSQIIINRLKSHFNVKPLSSPRDEAIARTIERTAENHTLSLMRQVKVIEDTNNLFLKMFIQELGCPDAFLPALTPFVARIMKQKVRKVIATSIGELSVEEFKELLRNDLDTYQDLLGENQYFFGDDMSSADCTVFSLLASILYGPSDTYAKEVLQEQYPRLVSYCDHIRDTFYGKDFSEE</sequence>
<dbReference type="InterPro" id="IPR050931">
    <property type="entry name" value="Mito_Protein_Transport_Metaxin"/>
</dbReference>
<feature type="domain" description="Thioredoxin-like fold" evidence="4">
    <location>
        <begin position="103"/>
        <end position="196"/>
    </location>
</feature>
<dbReference type="InterPro" id="IPR040079">
    <property type="entry name" value="Glutathione_S-Trfase"/>
</dbReference>
<dbReference type="OrthoDB" id="5809458at2759"/>
<evidence type="ECO:0000256" key="1">
    <source>
        <dbReference type="ARBA" id="ARBA00006475"/>
    </source>
</evidence>
<evidence type="ECO:0000256" key="2">
    <source>
        <dbReference type="SAM" id="Phobius"/>
    </source>
</evidence>
<dbReference type="GO" id="GO:0005737">
    <property type="term" value="C:cytoplasm"/>
    <property type="evidence" value="ECO:0007669"/>
    <property type="project" value="TreeGrafter"/>
</dbReference>
<dbReference type="InterPro" id="IPR033468">
    <property type="entry name" value="Metaxin_GST"/>
</dbReference>
<reference evidence="6" key="1">
    <citation type="submission" date="2020-12" db="UniProtKB">
        <authorList>
            <consortium name="WormBaseParasite"/>
        </authorList>
    </citation>
    <scope>IDENTIFICATION</scope>
    <source>
        <strain evidence="6">MHco3</strain>
    </source>
</reference>
<dbReference type="InterPro" id="IPR036282">
    <property type="entry name" value="Glutathione-S-Trfase_C_sf"/>
</dbReference>
<dbReference type="CDD" id="cd03080">
    <property type="entry name" value="GST_N_Metaxin_like"/>
    <property type="match status" value="1"/>
</dbReference>
<evidence type="ECO:0000259" key="3">
    <source>
        <dbReference type="Pfam" id="PF17171"/>
    </source>
</evidence>
<dbReference type="CDD" id="cd03193">
    <property type="entry name" value="GST_C_Metaxin"/>
    <property type="match status" value="1"/>
</dbReference>